<dbReference type="InterPro" id="IPR050491">
    <property type="entry name" value="AmpC-like"/>
</dbReference>
<dbReference type="EMBL" id="CAJOBB010001549">
    <property type="protein sequence ID" value="CAF3872416.1"/>
    <property type="molecule type" value="Genomic_DNA"/>
</dbReference>
<dbReference type="Pfam" id="PF00144">
    <property type="entry name" value="Beta-lactamase"/>
    <property type="match status" value="1"/>
</dbReference>
<feature type="domain" description="Beta-lactamase-related" evidence="1">
    <location>
        <begin position="17"/>
        <end position="371"/>
    </location>
</feature>
<dbReference type="Proteomes" id="UP000663860">
    <property type="component" value="Unassembled WGS sequence"/>
</dbReference>
<gene>
    <name evidence="2" type="ORF">IZO911_LOCUS11526</name>
    <name evidence="3" type="ORF">KXQ929_LOCUS21285</name>
</gene>
<protein>
    <recommendedName>
        <fullName evidence="1">Beta-lactamase-related domain-containing protein</fullName>
    </recommendedName>
</protein>
<comment type="caution">
    <text evidence="2">The sequence shown here is derived from an EMBL/GenBank/DDBJ whole genome shotgun (WGS) entry which is preliminary data.</text>
</comment>
<evidence type="ECO:0000313" key="4">
    <source>
        <dbReference type="Proteomes" id="UP000663860"/>
    </source>
</evidence>
<dbReference type="EMBL" id="CAJNOE010000086">
    <property type="protein sequence ID" value="CAF0887382.1"/>
    <property type="molecule type" value="Genomic_DNA"/>
</dbReference>
<evidence type="ECO:0000259" key="1">
    <source>
        <dbReference type="Pfam" id="PF00144"/>
    </source>
</evidence>
<proteinExistence type="predicted"/>
<sequence length="390" mass="44314">MESKKFVSHSLPTIKTLESSLQDAHIPGLVAIVVNSTDILYEQAIGYHSPNECKSMDSSKSIFVLASISKTFISIAVMQLVELNHLNLDIDINDYLSLTIKIIHPLYPNSIITLRHLLSHTSGIASNFEEELEFNQPNDDFTQTNLTETILKCLNNKSNWLSQSPGNITEYSNIGVCLAALIVEHVTHMSFEEYVQEKILKRLGIMNNEAGYRISNFENRKEDLVEHYIYNSSWLEKFQNLVPQLNIAQASNSSDWLCIPQYGGYDYPAGFLRMSAHSLAIFLQSFLNNFSSLLRNSSSVDEMLRIVRHEKSDVEFGLIWNWRNIGGRYLVGHRGAILGITNIMMANEKRTLGVIILSNGDISKNDDQSKKVYETIVNIMSQLFDYFEEI</sequence>
<dbReference type="SUPFAM" id="SSF56601">
    <property type="entry name" value="beta-lactamase/transpeptidase-like"/>
    <property type="match status" value="1"/>
</dbReference>
<dbReference type="AlphaFoldDB" id="A0A813YQM2"/>
<dbReference type="PANTHER" id="PTHR46825:SF9">
    <property type="entry name" value="BETA-LACTAMASE-RELATED DOMAIN-CONTAINING PROTEIN"/>
    <property type="match status" value="1"/>
</dbReference>
<dbReference type="Gene3D" id="3.40.710.10">
    <property type="entry name" value="DD-peptidase/beta-lactamase superfamily"/>
    <property type="match status" value="1"/>
</dbReference>
<evidence type="ECO:0000313" key="3">
    <source>
        <dbReference type="EMBL" id="CAF3872416.1"/>
    </source>
</evidence>
<dbReference type="InterPro" id="IPR001466">
    <property type="entry name" value="Beta-lactam-related"/>
</dbReference>
<organism evidence="2 4">
    <name type="scientific">Adineta steineri</name>
    <dbReference type="NCBI Taxonomy" id="433720"/>
    <lineage>
        <taxon>Eukaryota</taxon>
        <taxon>Metazoa</taxon>
        <taxon>Spiralia</taxon>
        <taxon>Gnathifera</taxon>
        <taxon>Rotifera</taxon>
        <taxon>Eurotatoria</taxon>
        <taxon>Bdelloidea</taxon>
        <taxon>Adinetida</taxon>
        <taxon>Adinetidae</taxon>
        <taxon>Adineta</taxon>
    </lineage>
</organism>
<name>A0A813YQM2_9BILA</name>
<dbReference type="Proteomes" id="UP000663868">
    <property type="component" value="Unassembled WGS sequence"/>
</dbReference>
<evidence type="ECO:0000313" key="2">
    <source>
        <dbReference type="EMBL" id="CAF0887382.1"/>
    </source>
</evidence>
<accession>A0A813YQM2</accession>
<dbReference type="PANTHER" id="PTHR46825">
    <property type="entry name" value="D-ALANYL-D-ALANINE-CARBOXYPEPTIDASE/ENDOPEPTIDASE AMPH"/>
    <property type="match status" value="1"/>
</dbReference>
<dbReference type="InterPro" id="IPR012338">
    <property type="entry name" value="Beta-lactam/transpept-like"/>
</dbReference>
<reference evidence="2" key="1">
    <citation type="submission" date="2021-02" db="EMBL/GenBank/DDBJ databases">
        <authorList>
            <person name="Nowell W R."/>
        </authorList>
    </citation>
    <scope>NUCLEOTIDE SEQUENCE</scope>
</reference>